<dbReference type="NCBIfam" id="NF009266">
    <property type="entry name" value="PRK12623.1"/>
    <property type="match status" value="1"/>
</dbReference>
<feature type="compositionally biased region" description="Basic and acidic residues" evidence="7">
    <location>
        <begin position="81"/>
        <end position="95"/>
    </location>
</feature>
<evidence type="ECO:0000256" key="7">
    <source>
        <dbReference type="SAM" id="MobiDB-lite"/>
    </source>
</evidence>
<dbReference type="InterPro" id="IPR006300">
    <property type="entry name" value="FlgB"/>
</dbReference>
<evidence type="ECO:0000256" key="6">
    <source>
        <dbReference type="PIRNR" id="PIRNR002889"/>
    </source>
</evidence>
<evidence type="ECO:0000256" key="4">
    <source>
        <dbReference type="ARBA" id="ARBA00023143"/>
    </source>
</evidence>
<dbReference type="PANTHER" id="PTHR30435:SF12">
    <property type="entry name" value="FLAGELLAR BASAL BODY ROD PROTEIN FLGB"/>
    <property type="match status" value="1"/>
</dbReference>
<feature type="region of interest" description="Disordered" evidence="7">
    <location>
        <begin position="65"/>
        <end position="96"/>
    </location>
</feature>
<evidence type="ECO:0000256" key="5">
    <source>
        <dbReference type="ARBA" id="ARBA00024934"/>
    </source>
</evidence>
<dbReference type="Pfam" id="PF00460">
    <property type="entry name" value="Flg_bb_rod"/>
    <property type="match status" value="1"/>
</dbReference>
<name>A0ABT4CXF2_9CLOT</name>
<dbReference type="Proteomes" id="UP001078443">
    <property type="component" value="Unassembled WGS sequence"/>
</dbReference>
<sequence length="135" mass="15313">MNIGNISESQKTYDILKRGLDASATREKVIVNNIANVNTKGYKKNYVTFEDTLKESKNELELKKTNRKHISNNDSDYGEINIKRDESTSMKKDGNNVDIDNEMVNLAANNLKYNALVTELNSRMSMTKYVITGGR</sequence>
<comment type="similarity">
    <text evidence="2 6">Belongs to the flagella basal body rod proteins family.</text>
</comment>
<comment type="caution">
    <text evidence="9">The sequence shown here is derived from an EMBL/GenBank/DDBJ whole genome shotgun (WGS) entry which is preliminary data.</text>
</comment>
<dbReference type="PIRSF" id="PIRSF002889">
    <property type="entry name" value="Rod_FlgB"/>
    <property type="match status" value="1"/>
</dbReference>
<keyword evidence="9" id="KW-0282">Flagellum</keyword>
<evidence type="ECO:0000256" key="1">
    <source>
        <dbReference type="ARBA" id="ARBA00004117"/>
    </source>
</evidence>
<dbReference type="NCBIfam" id="TIGR01396">
    <property type="entry name" value="FlgB"/>
    <property type="match status" value="1"/>
</dbReference>
<feature type="domain" description="Flagellar basal body rod protein N-terminal" evidence="8">
    <location>
        <begin position="18"/>
        <end position="43"/>
    </location>
</feature>
<evidence type="ECO:0000313" key="9">
    <source>
        <dbReference type="EMBL" id="MCY6483677.1"/>
    </source>
</evidence>
<protein>
    <recommendedName>
        <fullName evidence="3 6">Flagellar basal body rod protein FlgB</fullName>
    </recommendedName>
</protein>
<evidence type="ECO:0000256" key="2">
    <source>
        <dbReference type="ARBA" id="ARBA00009677"/>
    </source>
</evidence>
<evidence type="ECO:0000313" key="10">
    <source>
        <dbReference type="Proteomes" id="UP001078443"/>
    </source>
</evidence>
<dbReference type="RefSeq" id="WP_268039952.1">
    <property type="nucleotide sequence ID" value="NZ_JAPQER010000002.1"/>
</dbReference>
<keyword evidence="9" id="KW-0969">Cilium</keyword>
<evidence type="ECO:0000256" key="3">
    <source>
        <dbReference type="ARBA" id="ARBA00014376"/>
    </source>
</evidence>
<reference evidence="9" key="1">
    <citation type="submission" date="2022-12" db="EMBL/GenBank/DDBJ databases">
        <authorList>
            <person name="Wang J."/>
        </authorList>
    </citation>
    <scope>NUCLEOTIDE SEQUENCE</scope>
    <source>
        <strain evidence="9">HY-45-18</strain>
    </source>
</reference>
<comment type="function">
    <text evidence="5 6">Structural component of flagellum, the bacterial motility apparatus. Part of the rod structure of flagellar basal body.</text>
</comment>
<keyword evidence="4 6" id="KW-0975">Bacterial flagellum</keyword>
<gene>
    <name evidence="9" type="primary">flgB</name>
    <name evidence="9" type="ORF">OW763_04855</name>
</gene>
<evidence type="ECO:0000259" key="8">
    <source>
        <dbReference type="Pfam" id="PF00460"/>
    </source>
</evidence>
<dbReference type="EMBL" id="JAPQER010000002">
    <property type="protein sequence ID" value="MCY6483677.1"/>
    <property type="molecule type" value="Genomic_DNA"/>
</dbReference>
<keyword evidence="9" id="KW-0966">Cell projection</keyword>
<proteinExistence type="inferred from homology"/>
<organism evidence="9 10">
    <name type="scientific">Clostridium aestuarii</name>
    <dbReference type="NCBI Taxonomy" id="338193"/>
    <lineage>
        <taxon>Bacteria</taxon>
        <taxon>Bacillati</taxon>
        <taxon>Bacillota</taxon>
        <taxon>Clostridia</taxon>
        <taxon>Eubacteriales</taxon>
        <taxon>Clostridiaceae</taxon>
        <taxon>Clostridium</taxon>
    </lineage>
</organism>
<comment type="subcellular location">
    <subcellularLocation>
        <location evidence="1 6">Bacterial flagellum basal body</location>
    </subcellularLocation>
</comment>
<dbReference type="PANTHER" id="PTHR30435">
    <property type="entry name" value="FLAGELLAR PROTEIN"/>
    <property type="match status" value="1"/>
</dbReference>
<comment type="subunit">
    <text evidence="6">The basal body constitutes a major portion of the flagellar organelle and consists of a number of rings mounted on a central rod.</text>
</comment>
<keyword evidence="10" id="KW-1185">Reference proteome</keyword>
<accession>A0ABT4CXF2</accession>
<dbReference type="InterPro" id="IPR001444">
    <property type="entry name" value="Flag_bb_rod_N"/>
</dbReference>